<evidence type="ECO:0000256" key="7">
    <source>
        <dbReference type="ARBA" id="ARBA00023145"/>
    </source>
</evidence>
<evidence type="ECO:0000256" key="6">
    <source>
        <dbReference type="ARBA" id="ARBA00022801"/>
    </source>
</evidence>
<dbReference type="Gene3D" id="2.40.70.10">
    <property type="entry name" value="Acid Proteases"/>
    <property type="match status" value="2"/>
</dbReference>
<organism evidence="12 13">
    <name type="scientific">Sugiyamaella lignohabitans</name>
    <dbReference type="NCBI Taxonomy" id="796027"/>
    <lineage>
        <taxon>Eukaryota</taxon>
        <taxon>Fungi</taxon>
        <taxon>Dikarya</taxon>
        <taxon>Ascomycota</taxon>
        <taxon>Saccharomycotina</taxon>
        <taxon>Dipodascomycetes</taxon>
        <taxon>Dipodascales</taxon>
        <taxon>Trichomonascaceae</taxon>
        <taxon>Sugiyamaella</taxon>
    </lineage>
</organism>
<dbReference type="GO" id="GO:0004190">
    <property type="term" value="F:aspartic-type endopeptidase activity"/>
    <property type="evidence" value="ECO:0007669"/>
    <property type="project" value="UniProtKB-KW"/>
</dbReference>
<keyword evidence="5" id="KW-0064">Aspartyl protease</keyword>
<dbReference type="CDD" id="cd05474">
    <property type="entry name" value="SAP_like"/>
    <property type="match status" value="1"/>
</dbReference>
<dbReference type="KEGG" id="slb:AWJ20_2910"/>
<dbReference type="RefSeq" id="XP_018737761.1">
    <property type="nucleotide sequence ID" value="XM_018879888.1"/>
</dbReference>
<keyword evidence="13" id="KW-1185">Reference proteome</keyword>
<feature type="chain" id="PRO_5007886336" evidence="10">
    <location>
        <begin position="20"/>
        <end position="434"/>
    </location>
</feature>
<dbReference type="InterPro" id="IPR033876">
    <property type="entry name" value="SAP-like"/>
</dbReference>
<evidence type="ECO:0000256" key="8">
    <source>
        <dbReference type="ARBA" id="ARBA00023180"/>
    </source>
</evidence>
<keyword evidence="8" id="KW-0325">Glycoprotein</keyword>
<keyword evidence="6" id="KW-0378">Hydrolase</keyword>
<evidence type="ECO:0000256" key="2">
    <source>
        <dbReference type="ARBA" id="ARBA00022670"/>
    </source>
</evidence>
<dbReference type="PANTHER" id="PTHR47965:SF12">
    <property type="entry name" value="ASPARTIC PROTEINASE 3-RELATED"/>
    <property type="match status" value="1"/>
</dbReference>
<evidence type="ECO:0000313" key="13">
    <source>
        <dbReference type="Proteomes" id="UP000189580"/>
    </source>
</evidence>
<dbReference type="GO" id="GO:0031505">
    <property type="term" value="P:fungal-type cell wall organization"/>
    <property type="evidence" value="ECO:0007669"/>
    <property type="project" value="TreeGrafter"/>
</dbReference>
<feature type="domain" description="Peptidase A1" evidence="11">
    <location>
        <begin position="72"/>
        <end position="397"/>
    </location>
</feature>
<name>A0A167FGW5_9ASCO</name>
<accession>A0A167FGW5</accession>
<evidence type="ECO:0000256" key="10">
    <source>
        <dbReference type="SAM" id="SignalP"/>
    </source>
</evidence>
<feature type="active site" evidence="9">
    <location>
        <position position="286"/>
    </location>
</feature>
<dbReference type="GO" id="GO:0005576">
    <property type="term" value="C:extracellular region"/>
    <property type="evidence" value="ECO:0007669"/>
    <property type="project" value="TreeGrafter"/>
</dbReference>
<dbReference type="PRINTS" id="PR00792">
    <property type="entry name" value="PEPSIN"/>
</dbReference>
<dbReference type="GO" id="GO:0009277">
    <property type="term" value="C:fungal-type cell wall"/>
    <property type="evidence" value="ECO:0007669"/>
    <property type="project" value="TreeGrafter"/>
</dbReference>
<dbReference type="Pfam" id="PF00026">
    <property type="entry name" value="Asp"/>
    <property type="match status" value="1"/>
</dbReference>
<evidence type="ECO:0000256" key="9">
    <source>
        <dbReference type="PIRSR" id="PIRSR601461-1"/>
    </source>
</evidence>
<gene>
    <name evidence="12" type="primary">YPS3</name>
    <name evidence="12" type="ORF">AWJ20_2910</name>
</gene>
<dbReference type="PROSITE" id="PS51767">
    <property type="entry name" value="PEPTIDASE_A1"/>
    <property type="match status" value="1"/>
</dbReference>
<comment type="similarity">
    <text evidence="1">Belongs to the peptidase A1 family.</text>
</comment>
<evidence type="ECO:0000256" key="4">
    <source>
        <dbReference type="ARBA" id="ARBA00022729"/>
    </source>
</evidence>
<sequence length="434" mass="47396">MYLSLVIYTLIFGVSFSVAASIGNFPNSKTHLFPLRKVRCNRRGFDIASGQDRTIFSEHTGSAYLDNDVTIYTINATFGTPGQPITIEIDTGSSDVWITSTNSSFCADPDNYCDYGLFNPQKSSSIQYLNKPFNITYQDLSFGRGEWISDSITFAGFTLEDYTIGLDYFGDNSMGYMGLGFPAGESTNFNNKPSYTYPNLLVSLKEDGLINRAAFSLYLDSIDDTVGSLLFGGIDNAKLDGDLFTLPIIPSASNPSSGYVDYTIQLNGMTMGSTPLITQAQYCLVDSGQSFAAFPPSAFSAAVEFFNATNSDPDYAGYYTLSCDFDNSDEVFTFSFPGSNSLKVPASNFLLPIEDGTNNCYLGIRSSEQDNITVFGDPILRSAYVVFDQEAYQISFAQAKLNVTENEVVEIPELIKPVTPTATLSPVTGPTCKR</sequence>
<evidence type="ECO:0000256" key="3">
    <source>
        <dbReference type="ARBA" id="ARBA00022685"/>
    </source>
</evidence>
<proteinExistence type="inferred from homology"/>
<dbReference type="InterPro" id="IPR033121">
    <property type="entry name" value="PEPTIDASE_A1"/>
</dbReference>
<protein>
    <submittedName>
        <fullName evidence="12">Yps3p</fullName>
    </submittedName>
</protein>
<reference evidence="12 13" key="1">
    <citation type="submission" date="2016-02" db="EMBL/GenBank/DDBJ databases">
        <title>Complete genome sequence and transcriptome regulation of the pentose utilising yeast Sugiyamaella lignohabitans.</title>
        <authorList>
            <person name="Bellasio M."/>
            <person name="Peymann A."/>
            <person name="Valli M."/>
            <person name="Sipitzky M."/>
            <person name="Graf A."/>
            <person name="Sauer M."/>
            <person name="Marx H."/>
            <person name="Mattanovich D."/>
        </authorList>
    </citation>
    <scope>NUCLEOTIDE SEQUENCE [LARGE SCALE GENOMIC DNA]</scope>
    <source>
        <strain evidence="12 13">CBS 10342</strain>
    </source>
</reference>
<dbReference type="Proteomes" id="UP000189580">
    <property type="component" value="Chromosome b"/>
</dbReference>
<dbReference type="InterPro" id="IPR021109">
    <property type="entry name" value="Peptidase_aspartic_dom_sf"/>
</dbReference>
<evidence type="ECO:0000256" key="5">
    <source>
        <dbReference type="ARBA" id="ARBA00022750"/>
    </source>
</evidence>
<dbReference type="AlphaFoldDB" id="A0A167FGW5"/>
<dbReference type="GO" id="GO:0006508">
    <property type="term" value="P:proteolysis"/>
    <property type="evidence" value="ECO:0007669"/>
    <property type="project" value="UniProtKB-KW"/>
</dbReference>
<evidence type="ECO:0000256" key="1">
    <source>
        <dbReference type="ARBA" id="ARBA00007447"/>
    </source>
</evidence>
<evidence type="ECO:0000259" key="11">
    <source>
        <dbReference type="PROSITE" id="PS51767"/>
    </source>
</evidence>
<evidence type="ECO:0000313" key="12">
    <source>
        <dbReference type="EMBL" id="ANB15284.1"/>
    </source>
</evidence>
<dbReference type="PANTHER" id="PTHR47965">
    <property type="entry name" value="ASPARTYL PROTEASE-RELATED"/>
    <property type="match status" value="1"/>
</dbReference>
<keyword evidence="3" id="KW-0165">Cleavage on pair of basic residues</keyword>
<keyword evidence="2" id="KW-0645">Protease</keyword>
<dbReference type="EMBL" id="CP014503">
    <property type="protein sequence ID" value="ANB15284.1"/>
    <property type="molecule type" value="Genomic_DNA"/>
</dbReference>
<keyword evidence="4 10" id="KW-0732">Signal</keyword>
<dbReference type="SUPFAM" id="SSF50630">
    <property type="entry name" value="Acid proteases"/>
    <property type="match status" value="1"/>
</dbReference>
<feature type="active site" evidence="9">
    <location>
        <position position="90"/>
    </location>
</feature>
<feature type="signal peptide" evidence="10">
    <location>
        <begin position="1"/>
        <end position="19"/>
    </location>
</feature>
<keyword evidence="7" id="KW-0865">Zymogen</keyword>
<dbReference type="InterPro" id="IPR001461">
    <property type="entry name" value="Aspartic_peptidase_A1"/>
</dbReference>
<dbReference type="OrthoDB" id="771136at2759"/>
<dbReference type="GeneID" id="30034874"/>